<dbReference type="Gene3D" id="2.20.70.140">
    <property type="match status" value="1"/>
</dbReference>
<dbReference type="EMBL" id="AILX01000044">
    <property type="protein sequence ID" value="EJF82480.1"/>
    <property type="molecule type" value="Genomic_DNA"/>
</dbReference>
<dbReference type="Pfam" id="PF05658">
    <property type="entry name" value="YadA_head"/>
    <property type="match status" value="3"/>
</dbReference>
<dbReference type="SUPFAM" id="SSF101967">
    <property type="entry name" value="Adhesin YadA, collagen-binding domain"/>
    <property type="match status" value="3"/>
</dbReference>
<dbReference type="STRING" id="1094564.MCW_01681"/>
<dbReference type="GO" id="GO:0019867">
    <property type="term" value="C:outer membrane"/>
    <property type="evidence" value="ECO:0007669"/>
    <property type="project" value="InterPro"/>
</dbReference>
<dbReference type="Gene3D" id="4.10.80.270">
    <property type="match status" value="1"/>
</dbReference>
<feature type="domain" description="Trimeric autotransporter adhesin YadA-like head" evidence="2">
    <location>
        <begin position="189"/>
        <end position="210"/>
    </location>
</feature>
<feature type="domain" description="Trimeric autotransporter adhesin YadA-like stalk" evidence="3">
    <location>
        <begin position="448"/>
        <end position="483"/>
    </location>
</feature>
<dbReference type="AlphaFoldDB" id="J1JEI2"/>
<feature type="region of interest" description="Disordered" evidence="1">
    <location>
        <begin position="909"/>
        <end position="930"/>
    </location>
</feature>
<feature type="domain" description="Trimeric autotransporter adhesin YadA-like stalk" evidence="3">
    <location>
        <begin position="780"/>
        <end position="818"/>
    </location>
</feature>
<dbReference type="Pfam" id="PF05662">
    <property type="entry name" value="YadA_stalk"/>
    <property type="match status" value="5"/>
</dbReference>
<feature type="domain" description="Trimeric autotransporter adhesin YadA-like stalk" evidence="3">
    <location>
        <begin position="516"/>
        <end position="556"/>
    </location>
</feature>
<feature type="domain" description="Trimeric autotransporter adhesin YadA-like stalk" evidence="3">
    <location>
        <begin position="336"/>
        <end position="376"/>
    </location>
</feature>
<feature type="region of interest" description="Disordered" evidence="1">
    <location>
        <begin position="947"/>
        <end position="980"/>
    </location>
</feature>
<dbReference type="InterPro" id="IPR008640">
    <property type="entry name" value="Adhesin_Head_dom"/>
</dbReference>
<comment type="caution">
    <text evidence="4">The sequence shown here is derived from an EMBL/GenBank/DDBJ whole genome shotgun (WGS) entry which is preliminary data.</text>
</comment>
<evidence type="ECO:0000313" key="5">
    <source>
        <dbReference type="Proteomes" id="UP000002646"/>
    </source>
</evidence>
<feature type="compositionally biased region" description="Acidic residues" evidence="1">
    <location>
        <begin position="956"/>
        <end position="966"/>
    </location>
</feature>
<evidence type="ECO:0000256" key="1">
    <source>
        <dbReference type="SAM" id="MobiDB-lite"/>
    </source>
</evidence>
<dbReference type="Proteomes" id="UP000002646">
    <property type="component" value="Unassembled WGS sequence"/>
</dbReference>
<dbReference type="Gene3D" id="1.20.5.170">
    <property type="match status" value="3"/>
</dbReference>
<dbReference type="InterPro" id="IPR011049">
    <property type="entry name" value="Serralysin-like_metalloprot_C"/>
</dbReference>
<dbReference type="Gene3D" id="6.20.50.100">
    <property type="match status" value="1"/>
</dbReference>
<dbReference type="Gene3D" id="6.10.250.2040">
    <property type="match status" value="2"/>
</dbReference>
<sequence length="1000" mass="104505">MKKNTILTENKLRFSRAPYPWFLVKDVLFAAMVAFLSNVSLVSAGVSVNTGDVQPKNVTANEGDQSVAVSTPVNEQAATSNNDLASLNAGVTSVDVTASAEGLQANNINEGSEFGGLFATANEPIEPIMPSDHHSTQLMMGGGPIAVANMVAPRANYNEDHSYVVGYQTNKQGKNVVIVGPWSQALDNDAIAIGKLSKAQGVGSIAIGSGVTTDNGSTAYSYAFGTNSIALGVLTQAMRDNAVAIGTNTMARGNHSLAVGGKSVAMADEASALGYRAVAVTSTSVALGSNSFSDKAAGIAGFSPLLKGAATNTGFAWKSTLSAVSVGNVPNGKTRQITGVAAGTELSDAANVAQLKSLQIYVDKGWKLSAGGANATAVSIDNTVDLAAGNDNLKITKGNQDNKVKFDLAQDITLNSVKAGSNTFNANGLVISNGPQITTAGINAGNKKITGLEKGIEGTDAVNKAQLDESLNNISKKVDFTSSFAILYDKNSDYNSSVNYNSVTLGKKDSGPVALHNVKDGEISQQSHDAINGRQINKISQDVAKYFGGGAAFNNGAFTEPYYKLSKVSKEGKVENTLFNDVGSAFAGLDTNIKNVNDRIKDISQGVAQDSLLWDEAEGAFIAKHGRGALKTNSKIKNVEDGLLSAGSTEAVNGSQLYFVSNVLSSYLGGGAGYKDGKLITPTFKIAQFNVDGSGGNEKSYSNVASAFTGINTSFTNLNQEIIDVKNSILVTQDEGINLFQIVSGGRLRLNKKMGVVSIGKGTGGTEISILNNDSAKRIISGVEAGRLSEDSTDAVNGAQLYSIGKTVATYFGGSAGYNEKGEWSAPSFKIKSFKNDGSVVEASHNSVAAAFEDVGASFTNIKNEIKKDITNVKDDSLVKWDEVTKLIKIGSEKDGNKITLANSQSKSRTLSGVKDAEQNDEAVNKGQLDKGLEKLSKEIQSDNSSVILYDKKEDDSPDYSEDDSPDYSRVTFGKGKGSAPVALHNVADGKIAKGSHDAV</sequence>
<evidence type="ECO:0000259" key="3">
    <source>
        <dbReference type="Pfam" id="PF05662"/>
    </source>
</evidence>
<protein>
    <recommendedName>
        <fullName evidence="6">Trimeric autotransporter adhesin YadA-like head domain-containing protein</fullName>
    </recommendedName>
</protein>
<dbReference type="HOGENOM" id="CLU_011444_0_0_5"/>
<feature type="domain" description="Trimeric autotransporter adhesin YadA-like head" evidence="2">
    <location>
        <begin position="268"/>
        <end position="291"/>
    </location>
</feature>
<feature type="domain" description="Trimeric autotransporter adhesin YadA-like head" evidence="2">
    <location>
        <begin position="225"/>
        <end position="249"/>
    </location>
</feature>
<gene>
    <name evidence="4" type="ORF">MCW_01681</name>
</gene>
<proteinExistence type="predicted"/>
<dbReference type="InterPro" id="IPR008635">
    <property type="entry name" value="Coiled_stalk_dom"/>
</dbReference>
<dbReference type="Gene3D" id="6.10.250.2030">
    <property type="match status" value="1"/>
</dbReference>
<feature type="non-terminal residue" evidence="4">
    <location>
        <position position="1000"/>
    </location>
</feature>
<evidence type="ECO:0000259" key="2">
    <source>
        <dbReference type="Pfam" id="PF05658"/>
    </source>
</evidence>
<evidence type="ECO:0008006" key="6">
    <source>
        <dbReference type="Google" id="ProtNLM"/>
    </source>
</evidence>
<dbReference type="Gene3D" id="2.150.10.10">
    <property type="entry name" value="Serralysin-like metalloprotease, C-terminal"/>
    <property type="match status" value="1"/>
</dbReference>
<feature type="domain" description="Trimeric autotransporter adhesin YadA-like stalk" evidence="3">
    <location>
        <begin position="635"/>
        <end position="674"/>
    </location>
</feature>
<accession>J1JEI2</accession>
<reference evidence="4 5" key="1">
    <citation type="submission" date="2012-03" db="EMBL/GenBank/DDBJ databases">
        <title>The Genome Sequence of Bartonella washoensis 085-0475.</title>
        <authorList>
            <consortium name="The Broad Institute Genome Sequencing Platform"/>
            <consortium name="The Broad Institute Genome Sequencing Center for Infectious Disease"/>
            <person name="Feldgarden M."/>
            <person name="Kirby J."/>
            <person name="Kosoy M."/>
            <person name="Birtles R."/>
            <person name="Probert W.S."/>
            <person name="Chiaraviglio L."/>
            <person name="Young S.K."/>
            <person name="Zeng Q."/>
            <person name="Gargeya S."/>
            <person name="Fitzgerald M."/>
            <person name="Haas B."/>
            <person name="Abouelleil A."/>
            <person name="Alvarado L."/>
            <person name="Arachchi H.M."/>
            <person name="Berlin A."/>
            <person name="Chapman S.B."/>
            <person name="Gearin G."/>
            <person name="Goldberg J."/>
            <person name="Griggs A."/>
            <person name="Gujja S."/>
            <person name="Hansen M."/>
            <person name="Heiman D."/>
            <person name="Howarth C."/>
            <person name="Larimer J."/>
            <person name="Lui A."/>
            <person name="MacDonald P.J.P."/>
            <person name="McCowen C."/>
            <person name="Montmayeur A."/>
            <person name="Murphy C."/>
            <person name="Neiman D."/>
            <person name="Pearson M."/>
            <person name="Priest M."/>
            <person name="Roberts A."/>
            <person name="Saif S."/>
            <person name="Shea T."/>
            <person name="Sisk P."/>
            <person name="Stolte C."/>
            <person name="Sykes S."/>
            <person name="Wortman J."/>
            <person name="Nusbaum C."/>
            <person name="Birren B."/>
        </authorList>
    </citation>
    <scope>NUCLEOTIDE SEQUENCE [LARGE SCALE GENOMIC DNA]</scope>
    <source>
        <strain evidence="4 5">085-0475</strain>
    </source>
</reference>
<dbReference type="CDD" id="cd12820">
    <property type="entry name" value="LbR_YadA-like"/>
    <property type="match status" value="1"/>
</dbReference>
<name>J1JEI2_9HYPH</name>
<evidence type="ECO:0000313" key="4">
    <source>
        <dbReference type="EMBL" id="EJF82480.1"/>
    </source>
</evidence>
<organism evidence="4 5">
    <name type="scientific">Cardidatus Bartonella washoeensis 085-0475</name>
    <dbReference type="NCBI Taxonomy" id="1094564"/>
    <lineage>
        <taxon>Bacteria</taxon>
        <taxon>Pseudomonadati</taxon>
        <taxon>Pseudomonadota</taxon>
        <taxon>Alphaproteobacteria</taxon>
        <taxon>Hyphomicrobiales</taxon>
        <taxon>Bartonellaceae</taxon>
        <taxon>Bartonella</taxon>
    </lineage>
</organism>